<gene>
    <name evidence="1" type="ORF">GSTUAT00005449001</name>
</gene>
<reference evidence="1" key="1">
    <citation type="submission" date="2015-10" db="EMBL/GenBank/DDBJ databases">
        <authorList>
            <person name="Regsiter A."/>
            <person name="william w."/>
        </authorList>
    </citation>
    <scope>NUCLEOTIDE SEQUENCE</scope>
    <source>
        <strain evidence="1">Montdore</strain>
    </source>
</reference>
<name>A0A292PS67_9PEZI</name>
<sequence>MPFNTVLEDNLLPFGSVKLGRLVLNSKAPLDDFYDQPEIPEALCQEQQNFEQIQKNSKYSRLRARIARLFYLNQENRQEDAAYLTGSKAKTYTLENSGAWFKEACKTVETRKWLEAAITEGSDVYLVIGYHTIFDAHSHVREGVTVRQETRGANAGGEQAEAGFDTARNAATKVQRTHVTLGEQIYAVQYRKLAFKAFSSRIPETLALERGNRWKVFWGLRGVEDTGEDDVVQADLTDELPEEPFEESCEVGDDNETFLF</sequence>
<evidence type="ECO:0000313" key="1">
    <source>
        <dbReference type="EMBL" id="CUS10482.1"/>
    </source>
</evidence>
<protein>
    <submittedName>
        <fullName evidence="1">Uncharacterized protein</fullName>
    </submittedName>
</protein>
<evidence type="ECO:0000313" key="2">
    <source>
        <dbReference type="Proteomes" id="UP001412239"/>
    </source>
</evidence>
<dbReference type="Proteomes" id="UP001412239">
    <property type="component" value="Unassembled WGS sequence"/>
</dbReference>
<keyword evidence="2" id="KW-1185">Reference proteome</keyword>
<proteinExistence type="predicted"/>
<accession>A0A292PS67</accession>
<organism evidence="1 2">
    <name type="scientific">Tuber aestivum</name>
    <name type="common">summer truffle</name>
    <dbReference type="NCBI Taxonomy" id="59557"/>
    <lineage>
        <taxon>Eukaryota</taxon>
        <taxon>Fungi</taxon>
        <taxon>Dikarya</taxon>
        <taxon>Ascomycota</taxon>
        <taxon>Pezizomycotina</taxon>
        <taxon>Pezizomycetes</taxon>
        <taxon>Pezizales</taxon>
        <taxon>Tuberaceae</taxon>
        <taxon>Tuber</taxon>
    </lineage>
</organism>
<dbReference type="EMBL" id="LN891047">
    <property type="protein sequence ID" value="CUS10482.1"/>
    <property type="molecule type" value="Genomic_DNA"/>
</dbReference>
<dbReference type="AlphaFoldDB" id="A0A292PS67"/>